<evidence type="ECO:0000259" key="2">
    <source>
        <dbReference type="Pfam" id="PF05685"/>
    </source>
</evidence>
<dbReference type="KEGG" id="hhg:XM38_041760"/>
<evidence type="ECO:0000256" key="1">
    <source>
        <dbReference type="SAM" id="MobiDB-lite"/>
    </source>
</evidence>
<organism evidence="3 4">
    <name type="scientific">Halomicronema hongdechloris C2206</name>
    <dbReference type="NCBI Taxonomy" id="1641165"/>
    <lineage>
        <taxon>Bacteria</taxon>
        <taxon>Bacillati</taxon>
        <taxon>Cyanobacteriota</taxon>
        <taxon>Cyanophyceae</taxon>
        <taxon>Nodosilineales</taxon>
        <taxon>Nodosilineaceae</taxon>
        <taxon>Halomicronema</taxon>
    </lineage>
</organism>
<feature type="compositionally biased region" description="Basic and acidic residues" evidence="1">
    <location>
        <begin position="224"/>
        <end position="244"/>
    </location>
</feature>
<reference evidence="3 4" key="1">
    <citation type="journal article" date="2016" name="Biochim. Biophys. Acta">
        <title>Characterization of red-shifted phycobilisomes isolated from the chlorophyll f-containing cyanobacterium Halomicronema hongdechloris.</title>
        <authorList>
            <person name="Li Y."/>
            <person name="Lin Y."/>
            <person name="Garvey C.J."/>
            <person name="Birch D."/>
            <person name="Corkery R.W."/>
            <person name="Loughlin P.C."/>
            <person name="Scheer H."/>
            <person name="Willows R.D."/>
            <person name="Chen M."/>
        </authorList>
    </citation>
    <scope>NUCLEOTIDE SEQUENCE [LARGE SCALE GENOMIC DNA]</scope>
    <source>
        <strain evidence="3 4">C2206</strain>
    </source>
</reference>
<dbReference type="EMBL" id="CP021983">
    <property type="protein sequence ID" value="ASC73214.1"/>
    <property type="molecule type" value="Genomic_DNA"/>
</dbReference>
<dbReference type="STRING" id="1641165.XM38_25670"/>
<dbReference type="Pfam" id="PF05685">
    <property type="entry name" value="Uma2"/>
    <property type="match status" value="1"/>
</dbReference>
<dbReference type="AlphaFoldDB" id="A0A1Z3HSD4"/>
<dbReference type="CDD" id="cd06260">
    <property type="entry name" value="DUF820-like"/>
    <property type="match status" value="1"/>
</dbReference>
<accession>A0A1Z3HSD4</accession>
<dbReference type="InterPro" id="IPR008538">
    <property type="entry name" value="Uma2"/>
</dbReference>
<gene>
    <name evidence="3" type="ORF">XM38_041760</name>
</gene>
<proteinExistence type="predicted"/>
<sequence>MVQSNYPQPPSETLPTMYDLPSEDPEEPGLPDEFHLLQPQLLRDTCRPATYDLYDLNEVFIGTDLNLYYEVRHPRWYKRPDWFLVLGVRRARQQTDLRWSYVIWQEGVAPFLAIELLSPGTEADDLGQSLREVNQPPSKWQVYEQILRIPYYGVFDRYQNRFQLFELQGVRYEAVPLPEARFWFEPLGLGLGVWQGDYQGTTGAWLRWYDAEHHWLPTPEEQAEQERQRAEQERQRAEQERQRAERLEARLRALGIDPDGLDG</sequence>
<protein>
    <recommendedName>
        <fullName evidence="2">Putative restriction endonuclease domain-containing protein</fullName>
    </recommendedName>
</protein>
<dbReference type="RefSeq" id="WP_080813860.1">
    <property type="nucleotide sequence ID" value="NZ_CP021983.2"/>
</dbReference>
<name>A0A1Z3HSD4_9CYAN</name>
<feature type="region of interest" description="Disordered" evidence="1">
    <location>
        <begin position="1"/>
        <end position="29"/>
    </location>
</feature>
<dbReference type="PANTHER" id="PTHR33352">
    <property type="entry name" value="SLR1095 PROTEIN"/>
    <property type="match status" value="1"/>
</dbReference>
<dbReference type="OrthoDB" id="510080at2"/>
<dbReference type="Proteomes" id="UP000191901">
    <property type="component" value="Chromosome"/>
</dbReference>
<keyword evidence="4" id="KW-1185">Reference proteome</keyword>
<dbReference type="PANTHER" id="PTHR33352:SF3">
    <property type="entry name" value="SLR1612 PROTEIN"/>
    <property type="match status" value="1"/>
</dbReference>
<feature type="region of interest" description="Disordered" evidence="1">
    <location>
        <begin position="220"/>
        <end position="244"/>
    </location>
</feature>
<evidence type="ECO:0000313" key="4">
    <source>
        <dbReference type="Proteomes" id="UP000191901"/>
    </source>
</evidence>
<evidence type="ECO:0000313" key="3">
    <source>
        <dbReference type="EMBL" id="ASC73214.1"/>
    </source>
</evidence>
<feature type="domain" description="Putative restriction endonuclease" evidence="2">
    <location>
        <begin position="17"/>
        <end position="189"/>
    </location>
</feature>